<reference evidence="8" key="1">
    <citation type="submission" date="2018-03" db="EMBL/GenBank/DDBJ databases">
        <title>Genomic analysis of the strain SH-1 isolated from shrimp intestine.</title>
        <authorList>
            <person name="Kim Y.-S."/>
            <person name="Kim S.-E."/>
            <person name="Kim K.-H."/>
        </authorList>
    </citation>
    <scope>NUCLEOTIDE SEQUENCE [LARGE SCALE GENOMIC DNA]</scope>
    <source>
        <strain evidence="8">SH-1</strain>
    </source>
</reference>
<feature type="transmembrane region" description="Helical" evidence="5">
    <location>
        <begin position="70"/>
        <end position="91"/>
    </location>
</feature>
<dbReference type="GO" id="GO:0016020">
    <property type="term" value="C:membrane"/>
    <property type="evidence" value="ECO:0007669"/>
    <property type="project" value="UniProtKB-SubCell"/>
</dbReference>
<dbReference type="Proteomes" id="UP000237655">
    <property type="component" value="Chromosome"/>
</dbReference>
<keyword evidence="2 5" id="KW-0812">Transmembrane</keyword>
<feature type="transmembrane region" description="Helical" evidence="5">
    <location>
        <begin position="163"/>
        <end position="186"/>
    </location>
</feature>
<evidence type="ECO:0000256" key="3">
    <source>
        <dbReference type="ARBA" id="ARBA00022989"/>
    </source>
</evidence>
<evidence type="ECO:0000256" key="5">
    <source>
        <dbReference type="SAM" id="Phobius"/>
    </source>
</evidence>
<evidence type="ECO:0000259" key="6">
    <source>
        <dbReference type="Pfam" id="PF04893"/>
    </source>
</evidence>
<sequence length="196" mass="20683">MTIAVLRNLIVETLRDPARTARYLMSLRIAPEALWTGLGLVAVLNTLLFSLSDMLVPGPAPLPGVFASPIVYFLLVAAALVLTVYALFWTGRLFGGTGGVDQILVLIVWLQSLRLLVQVITLVLALTIPALSLLVVLFAAVAGLYITLHFVNEAHRLGSLFRSSGVLVATALAIVLGLSLVLSLIGGPVLGVAAHV</sequence>
<dbReference type="InterPro" id="IPR006977">
    <property type="entry name" value="Yip1_dom"/>
</dbReference>
<feature type="domain" description="Yip1" evidence="6">
    <location>
        <begin position="12"/>
        <end position="178"/>
    </location>
</feature>
<dbReference type="KEGG" id="thas:C6Y53_16890"/>
<evidence type="ECO:0000256" key="1">
    <source>
        <dbReference type="ARBA" id="ARBA00004141"/>
    </source>
</evidence>
<evidence type="ECO:0000256" key="2">
    <source>
        <dbReference type="ARBA" id="ARBA00022692"/>
    </source>
</evidence>
<gene>
    <name evidence="7" type="ORF">C6Y53_16890</name>
</gene>
<feature type="transmembrane region" description="Helical" evidence="5">
    <location>
        <begin position="131"/>
        <end position="151"/>
    </location>
</feature>
<name>A0A2S0MTM7_9RHOB</name>
<feature type="transmembrane region" description="Helical" evidence="5">
    <location>
        <begin position="29"/>
        <end position="50"/>
    </location>
</feature>
<evidence type="ECO:0000313" key="8">
    <source>
        <dbReference type="Proteomes" id="UP000237655"/>
    </source>
</evidence>
<dbReference type="AlphaFoldDB" id="A0A2S0MTM7"/>
<keyword evidence="4 5" id="KW-0472">Membrane</keyword>
<dbReference type="RefSeq" id="WP_106473532.1">
    <property type="nucleotide sequence ID" value="NZ_CP027665.1"/>
</dbReference>
<evidence type="ECO:0000313" key="7">
    <source>
        <dbReference type="EMBL" id="AVO39222.1"/>
    </source>
</evidence>
<dbReference type="EMBL" id="CP027665">
    <property type="protein sequence ID" value="AVO39222.1"/>
    <property type="molecule type" value="Genomic_DNA"/>
</dbReference>
<organism evidence="7 8">
    <name type="scientific">Pukyongiella litopenaei</name>
    <dbReference type="NCBI Taxonomy" id="2605946"/>
    <lineage>
        <taxon>Bacteria</taxon>
        <taxon>Pseudomonadati</taxon>
        <taxon>Pseudomonadota</taxon>
        <taxon>Alphaproteobacteria</taxon>
        <taxon>Rhodobacterales</taxon>
        <taxon>Paracoccaceae</taxon>
        <taxon>Pukyongiella</taxon>
    </lineage>
</organism>
<dbReference type="Pfam" id="PF04893">
    <property type="entry name" value="Yip1"/>
    <property type="match status" value="1"/>
</dbReference>
<keyword evidence="8" id="KW-1185">Reference proteome</keyword>
<accession>A0A2S0MTM7</accession>
<protein>
    <submittedName>
        <fullName evidence="7">YIP1 family protein</fullName>
    </submittedName>
</protein>
<feature type="transmembrane region" description="Helical" evidence="5">
    <location>
        <begin position="103"/>
        <end position="125"/>
    </location>
</feature>
<comment type="subcellular location">
    <subcellularLocation>
        <location evidence="1">Membrane</location>
        <topology evidence="1">Multi-pass membrane protein</topology>
    </subcellularLocation>
</comment>
<keyword evidence="3 5" id="KW-1133">Transmembrane helix</keyword>
<proteinExistence type="predicted"/>
<evidence type="ECO:0000256" key="4">
    <source>
        <dbReference type="ARBA" id="ARBA00023136"/>
    </source>
</evidence>